<organism evidence="11 12">
    <name type="scientific">Nocardioides iriomotensis</name>
    <dbReference type="NCBI Taxonomy" id="715784"/>
    <lineage>
        <taxon>Bacteria</taxon>
        <taxon>Bacillati</taxon>
        <taxon>Actinomycetota</taxon>
        <taxon>Actinomycetes</taxon>
        <taxon>Propionibacteriales</taxon>
        <taxon>Nocardioidaceae</taxon>
        <taxon>Nocardioides</taxon>
    </lineage>
</organism>
<dbReference type="UniPathway" id="UPA00034">
    <property type="reaction ID" value="UER00027"/>
</dbReference>
<dbReference type="PRINTS" id="PR01181">
    <property type="entry name" value="DAPDCRBXLASE"/>
</dbReference>
<feature type="binding site" evidence="6">
    <location>
        <position position="350"/>
    </location>
    <ligand>
        <name>substrate</name>
    </ligand>
</feature>
<reference evidence="11 12" key="1">
    <citation type="submission" date="2019-01" db="EMBL/GenBank/DDBJ databases">
        <title>Nocardioides guangzhouensis sp. nov., an actinobacterium isolated from soil.</title>
        <authorList>
            <person name="Fu Y."/>
            <person name="Cai Y."/>
            <person name="Lin Z."/>
            <person name="Chen P."/>
        </authorList>
    </citation>
    <scope>NUCLEOTIDE SEQUENCE [LARGE SCALE GENOMIC DNA]</scope>
    <source>
        <strain evidence="11 12">NBRC 105384</strain>
    </source>
</reference>
<comment type="similarity">
    <text evidence="6">Belongs to the Orn/Lys/Arg decarboxylase class-II family. LysA subfamily.</text>
</comment>
<feature type="domain" description="Orn/DAP/Arg decarboxylase 2 N-terminal" evidence="10">
    <location>
        <begin position="47"/>
        <end position="287"/>
    </location>
</feature>
<proteinExistence type="inferred from homology"/>
<dbReference type="HAMAP" id="MF_02120">
    <property type="entry name" value="LysA"/>
    <property type="match status" value="1"/>
</dbReference>
<dbReference type="Pfam" id="PF02784">
    <property type="entry name" value="Orn_Arg_deC_N"/>
    <property type="match status" value="1"/>
</dbReference>
<sequence length="420" mass="44014">MTADLLSLFPPGSSLAADGTLVVGGCRADALADEFGTPVLVVAEQALRERAREYAGELAARWARSRVVFASKAFPSTAVQRVMVEEGLGLDAAGGGEILSALKAGVDPGLVVLHGNAKTDEEIALAIEHRLGLVVVDNADDVDRLEAIVSAGARQEVLVRVIPGVTADTHSHVQTGHVGSKFGLAPTQAAPLIERISRSPKLRMRGLHVHVGSQILDVDPFARSVAPLAALGDFPVYDLGGGLGARYTWSDDPPSAGSYLDALVGAAEQHLPADAEIIIEPGRSMVATAACTLYRVTTVKRGGSTFVAVDGGMGDNLEVALFGQRFEAGVVGRFDGPDLERVTVVGRHCESGDVLVDGVDLASPAVGDLLAVPATGAYCFTMANNYNGNRRIPVVFAGDGRARLVVRRETWDELLARDVD</sequence>
<feature type="modified residue" description="N6-(pyridoxal phosphate)lysine" evidence="6 8">
    <location>
        <position position="72"/>
    </location>
</feature>
<dbReference type="EMBL" id="SDPU01000035">
    <property type="protein sequence ID" value="RYU09683.1"/>
    <property type="molecule type" value="Genomic_DNA"/>
</dbReference>
<dbReference type="EC" id="4.1.1.20" evidence="6 7"/>
<dbReference type="SUPFAM" id="SSF51419">
    <property type="entry name" value="PLP-binding barrel"/>
    <property type="match status" value="1"/>
</dbReference>
<feature type="binding site" evidence="6">
    <location>
        <position position="283"/>
    </location>
    <ligand>
        <name>substrate</name>
    </ligand>
</feature>
<dbReference type="InterPro" id="IPR009006">
    <property type="entry name" value="Ala_racemase/Decarboxylase_C"/>
</dbReference>
<evidence type="ECO:0000313" key="12">
    <source>
        <dbReference type="Proteomes" id="UP000291189"/>
    </source>
</evidence>
<dbReference type="CDD" id="cd06828">
    <property type="entry name" value="PLPDE_III_DapDC"/>
    <property type="match status" value="1"/>
</dbReference>
<dbReference type="Proteomes" id="UP000291189">
    <property type="component" value="Unassembled WGS sequence"/>
</dbReference>
<dbReference type="PANTHER" id="PTHR43727">
    <property type="entry name" value="DIAMINOPIMELATE DECARBOXYLASE"/>
    <property type="match status" value="1"/>
</dbReference>
<dbReference type="GO" id="GO:0030170">
    <property type="term" value="F:pyridoxal phosphate binding"/>
    <property type="evidence" value="ECO:0007669"/>
    <property type="project" value="UniProtKB-UniRule"/>
</dbReference>
<keyword evidence="3 6" id="KW-0663">Pyridoxal phosphate</keyword>
<feature type="binding site" evidence="6">
    <location>
        <position position="242"/>
    </location>
    <ligand>
        <name>pyridoxal 5'-phosphate</name>
        <dbReference type="ChEBI" id="CHEBI:597326"/>
    </ligand>
</feature>
<dbReference type="PANTHER" id="PTHR43727:SF2">
    <property type="entry name" value="GROUP IV DECARBOXYLASE"/>
    <property type="match status" value="1"/>
</dbReference>
<keyword evidence="6" id="KW-0028">Amino-acid biosynthesis</keyword>
<accession>A0A4Q5IV57</accession>
<dbReference type="GO" id="GO:0009089">
    <property type="term" value="P:lysine biosynthetic process via diaminopimelate"/>
    <property type="evidence" value="ECO:0007669"/>
    <property type="project" value="UniProtKB-UniRule"/>
</dbReference>
<evidence type="ECO:0000256" key="9">
    <source>
        <dbReference type="RuleBase" id="RU003738"/>
    </source>
</evidence>
<dbReference type="PRINTS" id="PR01179">
    <property type="entry name" value="ODADCRBXLASE"/>
</dbReference>
<dbReference type="RefSeq" id="WP_129989448.1">
    <property type="nucleotide sequence ID" value="NZ_SDPU01000035.1"/>
</dbReference>
<feature type="active site" description="Proton donor" evidence="8">
    <location>
        <position position="349"/>
    </location>
</feature>
<name>A0A4Q5IV57_9ACTN</name>
<feature type="binding site" evidence="6">
    <location>
        <begin position="280"/>
        <end position="283"/>
    </location>
    <ligand>
        <name>pyridoxal 5'-phosphate</name>
        <dbReference type="ChEBI" id="CHEBI:597326"/>
    </ligand>
</feature>
<evidence type="ECO:0000256" key="8">
    <source>
        <dbReference type="PIRSR" id="PIRSR600183-50"/>
    </source>
</evidence>
<comment type="cofactor">
    <cofactor evidence="1 6 8 9">
        <name>pyridoxal 5'-phosphate</name>
        <dbReference type="ChEBI" id="CHEBI:597326"/>
    </cofactor>
</comment>
<dbReference type="SUPFAM" id="SSF50621">
    <property type="entry name" value="Alanine racemase C-terminal domain-like"/>
    <property type="match status" value="1"/>
</dbReference>
<dbReference type="InterPro" id="IPR000183">
    <property type="entry name" value="Orn/DAP/Arg_de-COase"/>
</dbReference>
<evidence type="ECO:0000256" key="1">
    <source>
        <dbReference type="ARBA" id="ARBA00001933"/>
    </source>
</evidence>
<evidence type="ECO:0000259" key="10">
    <source>
        <dbReference type="Pfam" id="PF02784"/>
    </source>
</evidence>
<dbReference type="Gene3D" id="2.40.37.10">
    <property type="entry name" value="Lyase, Ornithine Decarboxylase, Chain A, domain 1"/>
    <property type="match status" value="1"/>
</dbReference>
<dbReference type="AlphaFoldDB" id="A0A4Q5IV57"/>
<keyword evidence="4 6" id="KW-0457">Lysine biosynthesis</keyword>
<keyword evidence="2 6" id="KW-0210">Decarboxylase</keyword>
<dbReference type="NCBIfam" id="TIGR01048">
    <property type="entry name" value="lysA"/>
    <property type="match status" value="1"/>
</dbReference>
<dbReference type="Gene3D" id="3.20.20.10">
    <property type="entry name" value="Alanine racemase"/>
    <property type="match status" value="1"/>
</dbReference>
<dbReference type="FunFam" id="3.20.20.10:FF:000003">
    <property type="entry name" value="Diaminopimelate decarboxylase"/>
    <property type="match status" value="1"/>
</dbReference>
<evidence type="ECO:0000256" key="6">
    <source>
        <dbReference type="HAMAP-Rule" id="MF_02120"/>
    </source>
</evidence>
<comment type="subunit">
    <text evidence="6">Homodimer.</text>
</comment>
<comment type="caution">
    <text evidence="6">Lacks conserved residue(s) required for the propagation of feature annotation.</text>
</comment>
<dbReference type="OrthoDB" id="9802241at2"/>
<evidence type="ECO:0000256" key="7">
    <source>
        <dbReference type="NCBIfam" id="TIGR01048"/>
    </source>
</evidence>
<evidence type="ECO:0000256" key="5">
    <source>
        <dbReference type="ARBA" id="ARBA00023239"/>
    </source>
</evidence>
<dbReference type="GO" id="GO:0008836">
    <property type="term" value="F:diaminopimelate decarboxylase activity"/>
    <property type="evidence" value="ECO:0007669"/>
    <property type="project" value="UniProtKB-UniRule"/>
</dbReference>
<evidence type="ECO:0000313" key="11">
    <source>
        <dbReference type="EMBL" id="RYU09683.1"/>
    </source>
</evidence>
<feature type="binding site" evidence="6">
    <location>
        <position position="378"/>
    </location>
    <ligand>
        <name>substrate</name>
    </ligand>
</feature>
<keyword evidence="5 6" id="KW-0456">Lyase</keyword>
<gene>
    <name evidence="6 11" type="primary">lysA</name>
    <name evidence="11" type="ORF">ETU37_21915</name>
</gene>
<evidence type="ECO:0000256" key="3">
    <source>
        <dbReference type="ARBA" id="ARBA00022898"/>
    </source>
</evidence>
<feature type="binding site" evidence="6">
    <location>
        <position position="378"/>
    </location>
    <ligand>
        <name>pyridoxal 5'-phosphate</name>
        <dbReference type="ChEBI" id="CHEBI:597326"/>
    </ligand>
</feature>
<comment type="pathway">
    <text evidence="6 9">Amino-acid biosynthesis; L-lysine biosynthesis via DAP pathway; L-lysine from DL-2,6-diaminopimelate: step 1/1.</text>
</comment>
<protein>
    <recommendedName>
        <fullName evidence="6 7">Diaminopimelate decarboxylase</fullName>
        <shortName evidence="6">DAP decarboxylase</shortName>
        <shortName evidence="6">DAPDC</shortName>
        <ecNumber evidence="6 7">4.1.1.20</ecNumber>
    </recommendedName>
</protein>
<comment type="caution">
    <text evidence="11">The sequence shown here is derived from an EMBL/GenBank/DDBJ whole genome shotgun (WGS) entry which is preliminary data.</text>
</comment>
<evidence type="ECO:0000256" key="4">
    <source>
        <dbReference type="ARBA" id="ARBA00023154"/>
    </source>
</evidence>
<keyword evidence="12" id="KW-1185">Reference proteome</keyword>
<comment type="catalytic activity">
    <reaction evidence="6 9">
        <text>meso-2,6-diaminopimelate + H(+) = L-lysine + CO2</text>
        <dbReference type="Rhea" id="RHEA:15101"/>
        <dbReference type="ChEBI" id="CHEBI:15378"/>
        <dbReference type="ChEBI" id="CHEBI:16526"/>
        <dbReference type="ChEBI" id="CHEBI:32551"/>
        <dbReference type="ChEBI" id="CHEBI:57791"/>
        <dbReference type="EC" id="4.1.1.20"/>
    </reaction>
</comment>
<comment type="function">
    <text evidence="6">Specifically catalyzes the decarboxylation of meso-diaminopimelate (meso-DAP) to L-lysine.</text>
</comment>
<dbReference type="InterPro" id="IPR029066">
    <property type="entry name" value="PLP-binding_barrel"/>
</dbReference>
<dbReference type="InterPro" id="IPR022644">
    <property type="entry name" value="De-COase2_N"/>
</dbReference>
<evidence type="ECO:0000256" key="2">
    <source>
        <dbReference type="ARBA" id="ARBA00022793"/>
    </source>
</evidence>
<dbReference type="InterPro" id="IPR002986">
    <property type="entry name" value="DAP_deCOOHase_LysA"/>
</dbReference>